<comment type="similarity">
    <text evidence="1">Belongs to the mycobacterial PPE family.</text>
</comment>
<name>A0A2U3N7N6_9MYCO</name>
<organism evidence="4 5">
    <name type="scientific">Mycobacterium terramassiliense</name>
    <dbReference type="NCBI Taxonomy" id="1841859"/>
    <lineage>
        <taxon>Bacteria</taxon>
        <taxon>Bacillati</taxon>
        <taxon>Actinomycetota</taxon>
        <taxon>Actinomycetes</taxon>
        <taxon>Mycobacteriales</taxon>
        <taxon>Mycobacteriaceae</taxon>
        <taxon>Mycobacterium</taxon>
    </lineage>
</organism>
<dbReference type="Pfam" id="PF00823">
    <property type="entry name" value="PPE"/>
    <property type="match status" value="1"/>
</dbReference>
<evidence type="ECO:0000256" key="2">
    <source>
        <dbReference type="SAM" id="MobiDB-lite"/>
    </source>
</evidence>
<dbReference type="EMBL" id="FTRV01000010">
    <property type="protein sequence ID" value="SPM27533.1"/>
    <property type="molecule type" value="Genomic_DNA"/>
</dbReference>
<dbReference type="SUPFAM" id="SSF140459">
    <property type="entry name" value="PE/PPE dimer-like"/>
    <property type="match status" value="1"/>
</dbReference>
<feature type="region of interest" description="Disordered" evidence="2">
    <location>
        <begin position="259"/>
        <end position="278"/>
    </location>
</feature>
<feature type="domain" description="PPE" evidence="3">
    <location>
        <begin position="43"/>
        <end position="146"/>
    </location>
</feature>
<dbReference type="RefSeq" id="WP_077098425.1">
    <property type="nucleotide sequence ID" value="NZ_LT717699.1"/>
</dbReference>
<feature type="compositionally biased region" description="Basic residues" evidence="2">
    <location>
        <begin position="269"/>
        <end position="278"/>
    </location>
</feature>
<keyword evidence="5" id="KW-1185">Reference proteome</keyword>
<dbReference type="InterPro" id="IPR038332">
    <property type="entry name" value="PPE_sf"/>
</dbReference>
<dbReference type="PANTHER" id="PTHR46766">
    <property type="entry name" value="GLUTAMINE-RICH PROTEIN 2"/>
    <property type="match status" value="1"/>
</dbReference>
<reference evidence="4 5" key="1">
    <citation type="submission" date="2017-01" db="EMBL/GenBank/DDBJ databases">
        <authorList>
            <consortium name="Urmite Genomes"/>
        </authorList>
    </citation>
    <scope>NUCLEOTIDE SEQUENCE [LARGE SCALE GENOMIC DNA]</scope>
    <source>
        <strain evidence="4 5">AB308</strain>
    </source>
</reference>
<dbReference type="Gene3D" id="1.20.1260.20">
    <property type="entry name" value="PPE superfamily"/>
    <property type="match status" value="1"/>
</dbReference>
<dbReference type="InterPro" id="IPR000030">
    <property type="entry name" value="PPE_dom"/>
</dbReference>
<sequence>MDFASLPPEINSGLMHSGPGAGSMARAATAWDGLAAGLRAAAARMAMTDAAAPYVDWLHATAARAEQAAAQAAAAAHAHRSARQAIVPTPAIAANRARRRSLAQRNWLGHAGPAIADTDAQYERMWAHDADAMYAYAAASAKAAALTPFASPPGNHGTGTWALASAPDVVAAAGRVMAAIPEALQALSTSPLTPLEAALSPVTPTLSRLSSLSAPTDTAISHLNSLNKRAALCALFTKPARAASVPGFGRGAPVGKLSTPRAWATATSRPRHPAVRAG</sequence>
<evidence type="ECO:0000313" key="5">
    <source>
        <dbReference type="Proteomes" id="UP000241595"/>
    </source>
</evidence>
<gene>
    <name evidence="4" type="ORF">MTAB308_1014</name>
</gene>
<dbReference type="PANTHER" id="PTHR46766:SF1">
    <property type="entry name" value="GLUTAMINE-RICH PROTEIN 2"/>
    <property type="match status" value="1"/>
</dbReference>
<evidence type="ECO:0000256" key="1">
    <source>
        <dbReference type="ARBA" id="ARBA00010652"/>
    </source>
</evidence>
<protein>
    <submittedName>
        <fullName evidence="4">PPE family protein</fullName>
    </submittedName>
</protein>
<dbReference type="AlphaFoldDB" id="A0A2U3N7N6"/>
<evidence type="ECO:0000259" key="3">
    <source>
        <dbReference type="Pfam" id="PF00823"/>
    </source>
</evidence>
<dbReference type="OrthoDB" id="4753774at2"/>
<accession>A0A2U3N7N6</accession>
<dbReference type="Proteomes" id="UP000241595">
    <property type="component" value="Unassembled WGS sequence"/>
</dbReference>
<dbReference type="GO" id="GO:0052572">
    <property type="term" value="P:response to host immune response"/>
    <property type="evidence" value="ECO:0007669"/>
    <property type="project" value="TreeGrafter"/>
</dbReference>
<proteinExistence type="inferred from homology"/>
<evidence type="ECO:0000313" key="4">
    <source>
        <dbReference type="EMBL" id="SPM27533.1"/>
    </source>
</evidence>